<dbReference type="RefSeq" id="WP_380012257.1">
    <property type="nucleotide sequence ID" value="NZ_JADIKI010000023.1"/>
</dbReference>
<protein>
    <submittedName>
        <fullName evidence="1">Uncharacterized protein</fullName>
    </submittedName>
</protein>
<evidence type="ECO:0000313" key="2">
    <source>
        <dbReference type="Proteomes" id="UP001620409"/>
    </source>
</evidence>
<sequence>MNNAELTSDLIGRPVTALPRQGLHLFVGQDGSAIGARKDALVHIVPASTPPLGGGIPVLPPSSLR</sequence>
<proteinExistence type="predicted"/>
<dbReference type="Proteomes" id="UP001620409">
    <property type="component" value="Unassembled WGS sequence"/>
</dbReference>
<dbReference type="EMBL" id="JADIKI010000023">
    <property type="protein sequence ID" value="MFK2855425.1"/>
    <property type="molecule type" value="Genomic_DNA"/>
</dbReference>
<reference evidence="1 2" key="1">
    <citation type="submission" date="2020-10" db="EMBL/GenBank/DDBJ databases">
        <title>Phylogeny of dyella-like bacteria.</title>
        <authorList>
            <person name="Fu J."/>
        </authorList>
    </citation>
    <scope>NUCLEOTIDE SEQUENCE [LARGE SCALE GENOMIC DNA]</scope>
    <source>
        <strain evidence="1 2">DHG40</strain>
    </source>
</reference>
<name>A0ABW8IJN9_9GAMM</name>
<accession>A0ABW8IJN9</accession>
<comment type="caution">
    <text evidence="1">The sequence shown here is derived from an EMBL/GenBank/DDBJ whole genome shotgun (WGS) entry which is preliminary data.</text>
</comment>
<evidence type="ECO:0000313" key="1">
    <source>
        <dbReference type="EMBL" id="MFK2855425.1"/>
    </source>
</evidence>
<gene>
    <name evidence="1" type="ORF">ISP18_12555</name>
</gene>
<organism evidence="1 2">
    <name type="scientific">Dyella humi</name>
    <dbReference type="NCBI Taxonomy" id="1770547"/>
    <lineage>
        <taxon>Bacteria</taxon>
        <taxon>Pseudomonadati</taxon>
        <taxon>Pseudomonadota</taxon>
        <taxon>Gammaproteobacteria</taxon>
        <taxon>Lysobacterales</taxon>
        <taxon>Rhodanobacteraceae</taxon>
        <taxon>Dyella</taxon>
    </lineage>
</organism>
<keyword evidence="2" id="KW-1185">Reference proteome</keyword>